<evidence type="ECO:0000256" key="8">
    <source>
        <dbReference type="RuleBase" id="RU003829"/>
    </source>
</evidence>
<dbReference type="FunFam" id="1.20.1310.10:FF:000002">
    <property type="entry name" value="cullin-3 isoform X1"/>
    <property type="match status" value="1"/>
</dbReference>
<keyword evidence="11" id="KW-1185">Reference proteome</keyword>
<accession>A0AAV0ALF1</accession>
<feature type="domain" description="Cullin family profile" evidence="9">
    <location>
        <begin position="414"/>
        <end position="646"/>
    </location>
</feature>
<dbReference type="GO" id="GO:0031625">
    <property type="term" value="F:ubiquitin protein ligase binding"/>
    <property type="evidence" value="ECO:0007669"/>
    <property type="project" value="InterPro"/>
</dbReference>
<dbReference type="PANTHER" id="PTHR11932">
    <property type="entry name" value="CULLIN"/>
    <property type="match status" value="1"/>
</dbReference>
<dbReference type="InterPro" id="IPR036317">
    <property type="entry name" value="Cullin_homology_sf"/>
</dbReference>
<dbReference type="FunFam" id="1.20.1310.10:FF:000026">
    <property type="entry name" value="Cullin 1"/>
    <property type="match status" value="1"/>
</dbReference>
<dbReference type="Pfam" id="PF26557">
    <property type="entry name" value="Cullin_AB"/>
    <property type="match status" value="1"/>
</dbReference>
<evidence type="ECO:0000256" key="6">
    <source>
        <dbReference type="ARBA" id="ARBA00069612"/>
    </source>
</evidence>
<dbReference type="Gene3D" id="1.10.10.10">
    <property type="entry name" value="Winged helix-like DNA-binding domain superfamily/Winged helix DNA-binding domain"/>
    <property type="match status" value="2"/>
</dbReference>
<evidence type="ECO:0000256" key="4">
    <source>
        <dbReference type="ARBA" id="ARBA00022786"/>
    </source>
</evidence>
<dbReference type="Pfam" id="PF00888">
    <property type="entry name" value="Cullin"/>
    <property type="match status" value="1"/>
</dbReference>
<dbReference type="InterPro" id="IPR059120">
    <property type="entry name" value="Cullin-like_AB"/>
</dbReference>
<dbReference type="GO" id="GO:0019005">
    <property type="term" value="C:SCF ubiquitin ligase complex"/>
    <property type="evidence" value="ECO:0007669"/>
    <property type="project" value="UniProtKB-ARBA"/>
</dbReference>
<dbReference type="EMBL" id="CALTRL010000450">
    <property type="protein sequence ID" value="CAH7668213.1"/>
    <property type="molecule type" value="Genomic_DNA"/>
</dbReference>
<dbReference type="SUPFAM" id="SSF74788">
    <property type="entry name" value="Cullin repeat-like"/>
    <property type="match status" value="1"/>
</dbReference>
<evidence type="ECO:0000256" key="3">
    <source>
        <dbReference type="ARBA" id="ARBA00022499"/>
    </source>
</evidence>
<dbReference type="InterPro" id="IPR016158">
    <property type="entry name" value="Cullin_homology"/>
</dbReference>
<dbReference type="InterPro" id="IPR045093">
    <property type="entry name" value="Cullin"/>
</dbReference>
<comment type="pathway">
    <text evidence="1">Protein modification; protein ubiquitination.</text>
</comment>
<dbReference type="PROSITE" id="PS50069">
    <property type="entry name" value="CULLIN_2"/>
    <property type="match status" value="1"/>
</dbReference>
<dbReference type="SMART" id="SM00884">
    <property type="entry name" value="Cullin_Nedd8"/>
    <property type="match status" value="1"/>
</dbReference>
<dbReference type="Gene3D" id="4.10.1030.10">
    <property type="entry name" value="Ring Box Chain A, domain 5"/>
    <property type="match status" value="1"/>
</dbReference>
<evidence type="ECO:0000259" key="9">
    <source>
        <dbReference type="PROSITE" id="PS50069"/>
    </source>
</evidence>
<dbReference type="FunFam" id="1.20.1310.10:FF:000029">
    <property type="entry name" value="Cullin homolog 1"/>
    <property type="match status" value="1"/>
</dbReference>
<dbReference type="InterPro" id="IPR016157">
    <property type="entry name" value="Cullin_CS"/>
</dbReference>
<comment type="caution">
    <text evidence="10">The sequence shown here is derived from an EMBL/GenBank/DDBJ whole genome shotgun (WGS) entry which is preliminary data.</text>
</comment>
<evidence type="ECO:0000256" key="1">
    <source>
        <dbReference type="ARBA" id="ARBA00004906"/>
    </source>
</evidence>
<keyword evidence="4" id="KW-0833">Ubl conjugation pathway</keyword>
<dbReference type="InterPro" id="IPR036388">
    <property type="entry name" value="WH-like_DNA-bd_sf"/>
</dbReference>
<dbReference type="SUPFAM" id="SSF75632">
    <property type="entry name" value="Cullin homology domain"/>
    <property type="match status" value="1"/>
</dbReference>
<dbReference type="SUPFAM" id="SSF46785">
    <property type="entry name" value="Winged helix' DNA-binding domain"/>
    <property type="match status" value="1"/>
</dbReference>
<dbReference type="FunFam" id="1.20.1310.10:FF:000011">
    <property type="entry name" value="Cullin 1"/>
    <property type="match status" value="1"/>
</dbReference>
<dbReference type="SMART" id="SM00182">
    <property type="entry name" value="CULLIN"/>
    <property type="match status" value="1"/>
</dbReference>
<dbReference type="Gene3D" id="1.20.1310.10">
    <property type="entry name" value="Cullin Repeats"/>
    <property type="match status" value="4"/>
</dbReference>
<dbReference type="InterPro" id="IPR019559">
    <property type="entry name" value="Cullin_neddylation_domain"/>
</dbReference>
<evidence type="ECO:0000313" key="10">
    <source>
        <dbReference type="EMBL" id="CAH7668213.1"/>
    </source>
</evidence>
<keyword evidence="5" id="KW-0832">Ubl conjugation</keyword>
<dbReference type="PROSITE" id="PS01256">
    <property type="entry name" value="CULLIN_1"/>
    <property type="match status" value="1"/>
</dbReference>
<dbReference type="FunFam" id="1.10.10.10:FF:000014">
    <property type="entry name" value="Cullin 1"/>
    <property type="match status" value="1"/>
</dbReference>
<evidence type="ECO:0000256" key="2">
    <source>
        <dbReference type="ARBA" id="ARBA00006019"/>
    </source>
</evidence>
<evidence type="ECO:0000256" key="5">
    <source>
        <dbReference type="ARBA" id="ARBA00022843"/>
    </source>
</evidence>
<keyword evidence="3" id="KW-1017">Isopeptide bond</keyword>
<evidence type="ECO:0000313" key="11">
    <source>
        <dbReference type="Proteomes" id="UP001153365"/>
    </source>
</evidence>
<dbReference type="FunFam" id="4.10.1030.10:FF:000002">
    <property type="entry name" value="cullin homolog 1"/>
    <property type="match status" value="1"/>
</dbReference>
<dbReference type="InterPro" id="IPR036390">
    <property type="entry name" value="WH_DNA-bd_sf"/>
</dbReference>
<dbReference type="AlphaFoldDB" id="A0AAV0ALF1"/>
<reference evidence="10" key="1">
    <citation type="submission" date="2022-06" db="EMBL/GenBank/DDBJ databases">
        <authorList>
            <consortium name="SYNGENTA / RWTH Aachen University"/>
        </authorList>
    </citation>
    <scope>NUCLEOTIDE SEQUENCE</scope>
</reference>
<dbReference type="Pfam" id="PF10557">
    <property type="entry name" value="Cullin_Nedd8"/>
    <property type="match status" value="1"/>
</dbReference>
<comment type="similarity">
    <text evidence="2 7 8">Belongs to the cullin family.</text>
</comment>
<dbReference type="InterPro" id="IPR016159">
    <property type="entry name" value="Cullin_repeat-like_dom_sf"/>
</dbReference>
<evidence type="ECO:0000256" key="7">
    <source>
        <dbReference type="PROSITE-ProRule" id="PRU00330"/>
    </source>
</evidence>
<dbReference type="GO" id="GO:0031146">
    <property type="term" value="P:SCF-dependent proteasomal ubiquitin-dependent protein catabolic process"/>
    <property type="evidence" value="ECO:0007669"/>
    <property type="project" value="UniProtKB-ARBA"/>
</dbReference>
<sequence>MAMASNPNQLPSAASLEDTWKFLKDGTHHIMTRLRDGMTFAKYMELYTVSYNYCTSSRMNSSGNATLQAASSSSRGGANLMGSDLYRCLQNYFLEHVKGIRQASDELHGEELLKYYSTEWDRFTTGASYVNRLFTYLNRHWVKREKDEGRKNVYPIYTLALVNWKEHYFCNLQKQSKLTLAVLGLIEKQRNGEAIDTYLVKRAVDSFVSLGLDESDTIRQNLDVYKESFEAPFIKETERYYRVESEAFIANTSVTEYMQKAEMRLKEEEDRVDVYLHQSSRKALISTCETVLVKEHSELLQDEFKHLLAYEREEDLSRIYGLLARIPEGLDPLRVQFEQTTKESGLSAIERIAGDKPDLVEPKAYVDAILAVHSRYSDIVKRSFRGESGFNTSLDKACREFINQNSITGKSSQKSPELLSKYSDQLLKKTNKVGEEADLDLALIQTMTVFKYIEAKDVFQKFYSKMLAKRLVYFQSASDDAEASMISRLKDQEGFDYTARMQRMFSDMALCKDLNDQFKDKMAQTHDASDLSLDFHALTLATGSWPLQAPSTNLTIPIELLPTYERFTRYYQNKHSGRKLTWLWQLSRMELKTNYTKQKYTFLVSSYQGAILLQFNVGGDSLSFSDIQKGTSLDDSTLKPTLALLVKQKVLIQEDDTYDLNLEFKSKKIRVSLNAPIKAEQKAESADLMKTVDEDRRLLIQAVIVRIMKSRKTLKHNALIAESISQLASRFKPVVGDIKKAIETLIEKEYIQRQEGSRDMFEYLA</sequence>
<proteinExistence type="inferred from homology"/>
<gene>
    <name evidence="10" type="ORF">PPACK8108_LOCUS2686</name>
</gene>
<dbReference type="InterPro" id="IPR001373">
    <property type="entry name" value="Cullin_N"/>
</dbReference>
<protein>
    <recommendedName>
        <fullName evidence="6">Cullin-1</fullName>
    </recommendedName>
</protein>
<name>A0AAV0ALF1_PHAPC</name>
<organism evidence="10 11">
    <name type="scientific">Phakopsora pachyrhizi</name>
    <name type="common">Asian soybean rust disease fungus</name>
    <dbReference type="NCBI Taxonomy" id="170000"/>
    <lineage>
        <taxon>Eukaryota</taxon>
        <taxon>Fungi</taxon>
        <taxon>Dikarya</taxon>
        <taxon>Basidiomycota</taxon>
        <taxon>Pucciniomycotina</taxon>
        <taxon>Pucciniomycetes</taxon>
        <taxon>Pucciniales</taxon>
        <taxon>Phakopsoraceae</taxon>
        <taxon>Phakopsora</taxon>
    </lineage>
</organism>
<dbReference type="Proteomes" id="UP001153365">
    <property type="component" value="Unassembled WGS sequence"/>
</dbReference>